<dbReference type="InterPro" id="IPR032675">
    <property type="entry name" value="LRR_dom_sf"/>
</dbReference>
<dbReference type="SUPFAM" id="SSF52047">
    <property type="entry name" value="RNI-like"/>
    <property type="match status" value="1"/>
</dbReference>
<evidence type="ECO:0000313" key="3">
    <source>
        <dbReference type="Proteomes" id="UP001140206"/>
    </source>
</evidence>
<protein>
    <submittedName>
        <fullName evidence="2">F-box family protein</fullName>
    </submittedName>
</protein>
<organism evidence="2 3">
    <name type="scientific">Rhynchospora pubera</name>
    <dbReference type="NCBI Taxonomy" id="906938"/>
    <lineage>
        <taxon>Eukaryota</taxon>
        <taxon>Viridiplantae</taxon>
        <taxon>Streptophyta</taxon>
        <taxon>Embryophyta</taxon>
        <taxon>Tracheophyta</taxon>
        <taxon>Spermatophyta</taxon>
        <taxon>Magnoliopsida</taxon>
        <taxon>Liliopsida</taxon>
        <taxon>Poales</taxon>
        <taxon>Cyperaceae</taxon>
        <taxon>Cyperoideae</taxon>
        <taxon>Rhynchosporeae</taxon>
        <taxon>Rhynchospora</taxon>
    </lineage>
</organism>
<dbReference type="InterPro" id="IPR053781">
    <property type="entry name" value="F-box_AtFBL13-like"/>
</dbReference>
<reference evidence="2" key="1">
    <citation type="submission" date="2022-08" db="EMBL/GenBank/DDBJ databases">
        <authorList>
            <person name="Marques A."/>
        </authorList>
    </citation>
    <scope>NUCLEOTIDE SEQUENCE</scope>
    <source>
        <strain evidence="2">RhyPub2mFocal</strain>
        <tissue evidence="2">Leaves</tissue>
    </source>
</reference>
<dbReference type="SUPFAM" id="SSF81383">
    <property type="entry name" value="F-box domain"/>
    <property type="match status" value="1"/>
</dbReference>
<dbReference type="Pfam" id="PF24758">
    <property type="entry name" value="LRR_At5g56370"/>
    <property type="match status" value="1"/>
</dbReference>
<dbReference type="CDD" id="cd22160">
    <property type="entry name" value="F-box_AtFBL13-like"/>
    <property type="match status" value="1"/>
</dbReference>
<dbReference type="AlphaFoldDB" id="A0AAV8GMZ5"/>
<sequence>MENNLTHSDMISDLPDALLTHILSFMNPKEAVQTCILSKRWRTTWASMPVLRFDYGKFVPLAIEAIHEGNLVKFVKFVREMLQNRESLLLDTFEFWLPNRHDFFSADLFSAECILLALKFKPRVFSVRASMQVILSCTDPIPNIFTCASLQSISLHDTSFCHAGDKFLQLRAVNLPHLKLFKLFMGRVNDHFFKILFSGCPGLEELELRFCHLHVSLASSEILKSLVLKHCDFKKKLVISTPNLVHLDIDNENYDAVNISLQNMASLVNARIQCSDMHVNDTLRSSNCGLTLHNHSSKFCMSDHTLESSYTKKGTEKDASNCSDFYTLKSLLLGCSNLSNLFKSINFFLHKSPNLKKLCLEVFPEHHKKTCEEEWRNARLSYEECVDALRKGGRIEVVLITESLFMMEERITKLIQALNELANSTRRIRAFVFVRITSSYHCLR</sequence>
<dbReference type="Gene3D" id="3.80.10.10">
    <property type="entry name" value="Ribonuclease Inhibitor"/>
    <property type="match status" value="1"/>
</dbReference>
<dbReference type="InterPro" id="IPR053197">
    <property type="entry name" value="F-box_SCFL_complex_component"/>
</dbReference>
<gene>
    <name evidence="2" type="ORF">LUZ62_016824</name>
</gene>
<dbReference type="Gene3D" id="1.20.1280.50">
    <property type="match status" value="1"/>
</dbReference>
<dbReference type="Proteomes" id="UP001140206">
    <property type="component" value="Chromosome 1"/>
</dbReference>
<proteinExistence type="predicted"/>
<dbReference type="SMART" id="SM00256">
    <property type="entry name" value="FBOX"/>
    <property type="match status" value="1"/>
</dbReference>
<dbReference type="PANTHER" id="PTHR34223">
    <property type="entry name" value="OS11G0201299 PROTEIN"/>
    <property type="match status" value="1"/>
</dbReference>
<accession>A0AAV8GMZ5</accession>
<keyword evidence="3" id="KW-1185">Reference proteome</keyword>
<name>A0AAV8GMZ5_9POAL</name>
<dbReference type="InterPro" id="IPR001810">
    <property type="entry name" value="F-box_dom"/>
</dbReference>
<evidence type="ECO:0000259" key="1">
    <source>
        <dbReference type="PROSITE" id="PS50181"/>
    </source>
</evidence>
<dbReference type="InterPro" id="IPR036047">
    <property type="entry name" value="F-box-like_dom_sf"/>
</dbReference>
<dbReference type="InterPro" id="IPR055411">
    <property type="entry name" value="LRR_FXL15/At3g58940/PEG3-like"/>
</dbReference>
<comment type="caution">
    <text evidence="2">The sequence shown here is derived from an EMBL/GenBank/DDBJ whole genome shotgun (WGS) entry which is preliminary data.</text>
</comment>
<dbReference type="EMBL" id="JAMFTS010000001">
    <property type="protein sequence ID" value="KAJ4804258.1"/>
    <property type="molecule type" value="Genomic_DNA"/>
</dbReference>
<evidence type="ECO:0000313" key="2">
    <source>
        <dbReference type="EMBL" id="KAJ4804258.1"/>
    </source>
</evidence>
<dbReference type="Pfam" id="PF00646">
    <property type="entry name" value="F-box"/>
    <property type="match status" value="1"/>
</dbReference>
<feature type="domain" description="F-box" evidence="1">
    <location>
        <begin position="8"/>
        <end position="43"/>
    </location>
</feature>
<dbReference type="PROSITE" id="PS50181">
    <property type="entry name" value="FBOX"/>
    <property type="match status" value="1"/>
</dbReference>